<protein>
    <submittedName>
        <fullName evidence="1">Uncharacterized protein</fullName>
    </submittedName>
</protein>
<name>A0A914A789_PATMI</name>
<evidence type="ECO:0000313" key="1">
    <source>
        <dbReference type="EnsemblMetazoa" id="XP_038059286.1"/>
    </source>
</evidence>
<sequence>MGDVFIRLVKCLLERSSDRYNDDTRTHEALNKHVEFDDVTGLSKVQLEILQKLGEVILPKMLENESPVKFSKADFVNSCDNGQAILDVAIKIGLVRCEVDTYVYFVLEILRDICAGIALAHTAEQDKKWMAKLQHTDLMSAAETFSNVYVFACRKSQTVCSGLVQKIADCKKKETTNVIVMQTMTQLCLLLNFEGKCKGSLNAKFAGLFEGGKVRLGGVSGHTIRMLSYLFEHVDTPVEGVALCVESVELLRLENDDWGEFREYFEYFFPLNLKEDIQETEEMQRFSENGTLTKLRKRVESSNKDMPQFAPDQSDIKVLRTSPNKCIKRVSSMFVVSDKA</sequence>
<accession>A0A914A789</accession>
<dbReference type="GeneID" id="119730450"/>
<keyword evidence="2" id="KW-1185">Reference proteome</keyword>
<dbReference type="RefSeq" id="XP_038059286.1">
    <property type="nucleotide sequence ID" value="XM_038203358.1"/>
</dbReference>
<dbReference type="Proteomes" id="UP000887568">
    <property type="component" value="Unplaced"/>
</dbReference>
<organism evidence="1 2">
    <name type="scientific">Patiria miniata</name>
    <name type="common">Bat star</name>
    <name type="synonym">Asterina miniata</name>
    <dbReference type="NCBI Taxonomy" id="46514"/>
    <lineage>
        <taxon>Eukaryota</taxon>
        <taxon>Metazoa</taxon>
        <taxon>Echinodermata</taxon>
        <taxon>Eleutherozoa</taxon>
        <taxon>Asterozoa</taxon>
        <taxon>Asteroidea</taxon>
        <taxon>Valvatacea</taxon>
        <taxon>Valvatida</taxon>
        <taxon>Asterinidae</taxon>
        <taxon>Patiria</taxon>
    </lineage>
</organism>
<dbReference type="EnsemblMetazoa" id="XM_038203358.1">
    <property type="protein sequence ID" value="XP_038059286.1"/>
    <property type="gene ID" value="LOC119730450"/>
</dbReference>
<reference evidence="1" key="1">
    <citation type="submission" date="2022-11" db="UniProtKB">
        <authorList>
            <consortium name="EnsemblMetazoa"/>
        </authorList>
    </citation>
    <scope>IDENTIFICATION</scope>
</reference>
<proteinExistence type="predicted"/>
<dbReference type="AlphaFoldDB" id="A0A914A789"/>
<evidence type="ECO:0000313" key="2">
    <source>
        <dbReference type="Proteomes" id="UP000887568"/>
    </source>
</evidence>